<dbReference type="Pfam" id="PF03576">
    <property type="entry name" value="Peptidase_S58"/>
    <property type="match status" value="1"/>
</dbReference>
<dbReference type="GO" id="GO:0004177">
    <property type="term" value="F:aminopeptidase activity"/>
    <property type="evidence" value="ECO:0007669"/>
    <property type="project" value="UniProtKB-KW"/>
</dbReference>
<evidence type="ECO:0000313" key="3">
    <source>
        <dbReference type="Proteomes" id="UP000237797"/>
    </source>
</evidence>
<dbReference type="EMBL" id="PVNE01000002">
    <property type="protein sequence ID" value="PRX42381.1"/>
    <property type="molecule type" value="Genomic_DNA"/>
</dbReference>
<keyword evidence="2" id="KW-0645">Protease</keyword>
<comment type="similarity">
    <text evidence="1">Belongs to the peptidase S58 family.</text>
</comment>
<keyword evidence="2" id="KW-0378">Hydrolase</keyword>
<dbReference type="PANTHER" id="PTHR36512:SF3">
    <property type="entry name" value="BLR5678 PROTEIN"/>
    <property type="match status" value="1"/>
</dbReference>
<comment type="caution">
    <text evidence="2">The sequence shown here is derived from an EMBL/GenBank/DDBJ whole genome shotgun (WGS) entry which is preliminary data.</text>
</comment>
<evidence type="ECO:0000256" key="1">
    <source>
        <dbReference type="ARBA" id="ARBA00007068"/>
    </source>
</evidence>
<dbReference type="InterPro" id="IPR016117">
    <property type="entry name" value="ArgJ-like_dom_sf"/>
</dbReference>
<keyword evidence="3" id="KW-1185">Reference proteome</keyword>
<proteinExistence type="inferred from homology"/>
<dbReference type="PANTHER" id="PTHR36512">
    <property type="entry name" value="D-AMINOPEPTIDASE"/>
    <property type="match status" value="1"/>
</dbReference>
<accession>A0A2T0LIV2</accession>
<organism evidence="2 3">
    <name type="scientific">Planifilum fimeticola</name>
    <dbReference type="NCBI Taxonomy" id="201975"/>
    <lineage>
        <taxon>Bacteria</taxon>
        <taxon>Bacillati</taxon>
        <taxon>Bacillota</taxon>
        <taxon>Bacilli</taxon>
        <taxon>Bacillales</taxon>
        <taxon>Thermoactinomycetaceae</taxon>
        <taxon>Planifilum</taxon>
    </lineage>
</organism>
<dbReference type="CDD" id="cd02252">
    <property type="entry name" value="nylC_like"/>
    <property type="match status" value="1"/>
</dbReference>
<keyword evidence="2" id="KW-0031">Aminopeptidase</keyword>
<dbReference type="SUPFAM" id="SSF56266">
    <property type="entry name" value="DmpA/ArgJ-like"/>
    <property type="match status" value="1"/>
</dbReference>
<dbReference type="Proteomes" id="UP000237797">
    <property type="component" value="Unassembled WGS sequence"/>
</dbReference>
<protein>
    <submittedName>
        <fullName evidence="2">L-aminopeptidase/D-esterase-like protein</fullName>
    </submittedName>
</protein>
<dbReference type="OrthoDB" id="9808347at2"/>
<evidence type="ECO:0000313" key="2">
    <source>
        <dbReference type="EMBL" id="PRX42381.1"/>
    </source>
</evidence>
<dbReference type="RefSeq" id="WP_106343896.1">
    <property type="nucleotide sequence ID" value="NZ_PVNE01000002.1"/>
</dbReference>
<name>A0A2T0LIV2_9BACL</name>
<gene>
    <name evidence="2" type="ORF">CLV97_102170</name>
</gene>
<sequence>MGLYNNITDVPGIKVGNAEDRRALTGCTVLLMEEGAVCGVDVRGSAPGTRETDLLNPVHLVERVHAICLSGGSAYGLDAAGGVMKYLEERGCGFQTGAGVVPIVPAAVLFDLDVGDAKVRPDGKMGYLAASRAARGSFPLGNVGAGCGATVGKMAGPHRAMKGGLGSASRAWGDLIVGAIVAVNALGEIRDPSSGRILAGARDDEGRIRSYLHWMGMQPLSFSGGMNTTIGVVAANARLTKGQASKVASMAHDGLARTIYPAHTMVDGDTVFAVATGEVEASVDLVGAIAAEVLAEAVLAAIRSAEGLEGIPAYRDLQNGRGEGS</sequence>
<reference evidence="2 3" key="1">
    <citation type="submission" date="2018-03" db="EMBL/GenBank/DDBJ databases">
        <title>Genomic Encyclopedia of Archaeal and Bacterial Type Strains, Phase II (KMG-II): from individual species to whole genera.</title>
        <authorList>
            <person name="Goeker M."/>
        </authorList>
    </citation>
    <scope>NUCLEOTIDE SEQUENCE [LARGE SCALE GENOMIC DNA]</scope>
    <source>
        <strain evidence="2 3">DSM 44946</strain>
    </source>
</reference>
<dbReference type="AlphaFoldDB" id="A0A2T0LIV2"/>
<dbReference type="InterPro" id="IPR005321">
    <property type="entry name" value="Peptidase_S58_DmpA"/>
</dbReference>
<dbReference type="Gene3D" id="3.60.70.12">
    <property type="entry name" value="L-amino peptidase D-ALA esterase/amidase"/>
    <property type="match status" value="1"/>
</dbReference>